<comment type="subcellular location">
    <subcellularLocation>
        <location evidence="1">Membrane</location>
    </subcellularLocation>
</comment>
<dbReference type="PANTHER" id="PTHR21266:SF32">
    <property type="entry name" value="CHOLESTEROL 7-DESATURASE NVD"/>
    <property type="match status" value="1"/>
</dbReference>
<evidence type="ECO:0000256" key="1">
    <source>
        <dbReference type="ARBA" id="ARBA00004370"/>
    </source>
</evidence>
<evidence type="ECO:0000256" key="7">
    <source>
        <dbReference type="ARBA" id="ARBA00023004"/>
    </source>
</evidence>
<evidence type="ECO:0000256" key="6">
    <source>
        <dbReference type="ARBA" id="ARBA00023002"/>
    </source>
</evidence>
<gene>
    <name evidence="11" type="ORF">CS022_06870</name>
</gene>
<comment type="caution">
    <text evidence="11">The sequence shown here is derived from an EMBL/GenBank/DDBJ whole genome shotgun (WGS) entry which is preliminary data.</text>
</comment>
<dbReference type="GO" id="GO:0016020">
    <property type="term" value="C:membrane"/>
    <property type="evidence" value="ECO:0007669"/>
    <property type="project" value="UniProtKB-SubCell"/>
</dbReference>
<dbReference type="GO" id="GO:0005737">
    <property type="term" value="C:cytoplasm"/>
    <property type="evidence" value="ECO:0007669"/>
    <property type="project" value="TreeGrafter"/>
</dbReference>
<dbReference type="GO" id="GO:0016491">
    <property type="term" value="F:oxidoreductase activity"/>
    <property type="evidence" value="ECO:0007669"/>
    <property type="project" value="UniProtKB-KW"/>
</dbReference>
<protein>
    <recommendedName>
        <fullName evidence="10">Rieske domain-containing protein</fullName>
    </recommendedName>
</protein>
<evidence type="ECO:0000256" key="2">
    <source>
        <dbReference type="ARBA" id="ARBA00022692"/>
    </source>
</evidence>
<keyword evidence="5" id="KW-1133">Transmembrane helix</keyword>
<dbReference type="RefSeq" id="WP_129121662.1">
    <property type="nucleotide sequence ID" value="NZ_PEIB01000005.1"/>
</dbReference>
<dbReference type="AlphaFoldDB" id="A0A4V1LT52"/>
<dbReference type="InterPro" id="IPR050584">
    <property type="entry name" value="Cholesterol_7-desaturase"/>
</dbReference>
<evidence type="ECO:0000313" key="12">
    <source>
        <dbReference type="Proteomes" id="UP000290287"/>
    </source>
</evidence>
<dbReference type="Proteomes" id="UP000290287">
    <property type="component" value="Unassembled WGS sequence"/>
</dbReference>
<evidence type="ECO:0000256" key="9">
    <source>
        <dbReference type="ARBA" id="ARBA00023136"/>
    </source>
</evidence>
<dbReference type="GO" id="GO:0051537">
    <property type="term" value="F:2 iron, 2 sulfur cluster binding"/>
    <property type="evidence" value="ECO:0007669"/>
    <property type="project" value="UniProtKB-KW"/>
</dbReference>
<keyword evidence="2" id="KW-0812">Transmembrane</keyword>
<evidence type="ECO:0000259" key="10">
    <source>
        <dbReference type="PROSITE" id="PS51296"/>
    </source>
</evidence>
<proteinExistence type="predicted"/>
<dbReference type="InterPro" id="IPR036922">
    <property type="entry name" value="Rieske_2Fe-2S_sf"/>
</dbReference>
<dbReference type="GO" id="GO:0046872">
    <property type="term" value="F:metal ion binding"/>
    <property type="evidence" value="ECO:0007669"/>
    <property type="project" value="UniProtKB-KW"/>
</dbReference>
<dbReference type="Pfam" id="PF00355">
    <property type="entry name" value="Rieske"/>
    <property type="match status" value="1"/>
</dbReference>
<evidence type="ECO:0000256" key="3">
    <source>
        <dbReference type="ARBA" id="ARBA00022714"/>
    </source>
</evidence>
<keyword evidence="3" id="KW-0001">2Fe-2S</keyword>
<dbReference type="PANTHER" id="PTHR21266">
    <property type="entry name" value="IRON-SULFUR DOMAIN CONTAINING PROTEIN"/>
    <property type="match status" value="1"/>
</dbReference>
<sequence length="302" mass="35126">MSQSSVLNHSPNLYQLLGNFLVDKYRRYRLSSANTSPLICSLVQHLPIRIERMFENAIDGEHLPFLHSSTFAEINILESGRWGWEAELYMRPKSFMTKMRIRLELDRERNCWVTKTLSGLGKGTEIRTHAIPKGENQIKVVIDFYVPKLPGFLHKKYSEYYLSTYQRLYEEDFSMMSERQLALDFNKQGARRPRTEYTEGINLGLASVLQSEKSTMFVFDGKKYCLRFYQDKWIAYSATCPHMLGPLNESEIADGHIVCPWHNYRFDINTGQCSSNANYCLTTPPDIYHDPATDELWTTGRV</sequence>
<dbReference type="InterPro" id="IPR017941">
    <property type="entry name" value="Rieske_2Fe-2S"/>
</dbReference>
<dbReference type="SUPFAM" id="SSF55961">
    <property type="entry name" value="Bet v1-like"/>
    <property type="match status" value="1"/>
</dbReference>
<name>A0A4V1LT52_9GAMM</name>
<dbReference type="CDD" id="cd03467">
    <property type="entry name" value="Rieske"/>
    <property type="match status" value="1"/>
</dbReference>
<accession>A0A4V1LT52</accession>
<dbReference type="SUPFAM" id="SSF50022">
    <property type="entry name" value="ISP domain"/>
    <property type="match status" value="1"/>
</dbReference>
<dbReference type="Gene3D" id="2.102.10.10">
    <property type="entry name" value="Rieske [2Fe-2S] iron-sulphur domain"/>
    <property type="match status" value="1"/>
</dbReference>
<evidence type="ECO:0000256" key="4">
    <source>
        <dbReference type="ARBA" id="ARBA00022723"/>
    </source>
</evidence>
<dbReference type="OrthoDB" id="9800167at2"/>
<evidence type="ECO:0000313" key="11">
    <source>
        <dbReference type="EMBL" id="RXJ73988.1"/>
    </source>
</evidence>
<dbReference type="PROSITE" id="PS51296">
    <property type="entry name" value="RIESKE"/>
    <property type="match status" value="1"/>
</dbReference>
<keyword evidence="6" id="KW-0560">Oxidoreductase</keyword>
<keyword evidence="7" id="KW-0408">Iron</keyword>
<keyword evidence="12" id="KW-1185">Reference proteome</keyword>
<evidence type="ECO:0000256" key="8">
    <source>
        <dbReference type="ARBA" id="ARBA00023014"/>
    </source>
</evidence>
<keyword evidence="9" id="KW-0472">Membrane</keyword>
<reference evidence="11 12" key="1">
    <citation type="submission" date="2017-10" db="EMBL/GenBank/DDBJ databases">
        <title>Nyctiphanis sp. nov., isolated from the stomach of the euphausiid Nyctiphanes simplex (Hansen, 1911) in the Gulf of California.</title>
        <authorList>
            <person name="Gomez-Gil B."/>
            <person name="Aguilar-Mendez M."/>
            <person name="Lopez-Cortes A."/>
            <person name="Gomez-Gutierrez J."/>
            <person name="Roque A."/>
            <person name="Lang E."/>
            <person name="Gonzalez-Castillo A."/>
        </authorList>
    </citation>
    <scope>NUCLEOTIDE SEQUENCE [LARGE SCALE GENOMIC DNA]</scope>
    <source>
        <strain evidence="11 12">CAIM 600</strain>
    </source>
</reference>
<organism evidence="11 12">
    <name type="scientific">Veronia nyctiphanis</name>
    <dbReference type="NCBI Taxonomy" id="1278244"/>
    <lineage>
        <taxon>Bacteria</taxon>
        <taxon>Pseudomonadati</taxon>
        <taxon>Pseudomonadota</taxon>
        <taxon>Gammaproteobacteria</taxon>
        <taxon>Vibrionales</taxon>
        <taxon>Vibrionaceae</taxon>
        <taxon>Veronia</taxon>
    </lineage>
</organism>
<keyword evidence="4" id="KW-0479">Metal-binding</keyword>
<dbReference type="EMBL" id="PEIB01000005">
    <property type="protein sequence ID" value="RXJ73988.1"/>
    <property type="molecule type" value="Genomic_DNA"/>
</dbReference>
<feature type="domain" description="Rieske" evidence="10">
    <location>
        <begin position="200"/>
        <end position="295"/>
    </location>
</feature>
<evidence type="ECO:0000256" key="5">
    <source>
        <dbReference type="ARBA" id="ARBA00022989"/>
    </source>
</evidence>
<keyword evidence="8" id="KW-0411">Iron-sulfur</keyword>